<evidence type="ECO:0000256" key="10">
    <source>
        <dbReference type="SAM" id="Phobius"/>
    </source>
</evidence>
<name>A0A1H3H888_9BACI</name>
<dbReference type="PANTHER" id="PTHR21581">
    <property type="entry name" value="D-ALANYL-D-ALANINE CARBOXYPEPTIDASE"/>
    <property type="match status" value="1"/>
</dbReference>
<feature type="active site" evidence="7">
    <location>
        <position position="157"/>
    </location>
</feature>
<dbReference type="EMBL" id="FNPI01000001">
    <property type="protein sequence ID" value="SDY11661.1"/>
    <property type="molecule type" value="Genomic_DNA"/>
</dbReference>
<dbReference type="SUPFAM" id="SSF56601">
    <property type="entry name" value="beta-lactamase/transpeptidase-like"/>
    <property type="match status" value="1"/>
</dbReference>
<dbReference type="GO" id="GO:0009252">
    <property type="term" value="P:peptidoglycan biosynthetic process"/>
    <property type="evidence" value="ECO:0007669"/>
    <property type="project" value="UniProtKB-KW"/>
</dbReference>
<feature type="active site" description="Proton acceptor" evidence="7">
    <location>
        <position position="100"/>
    </location>
</feature>
<dbReference type="Proteomes" id="UP000198935">
    <property type="component" value="Unassembled WGS sequence"/>
</dbReference>
<keyword evidence="10" id="KW-0472">Membrane</keyword>
<organism evidence="12 13">
    <name type="scientific">Evansella caseinilytica</name>
    <dbReference type="NCBI Taxonomy" id="1503961"/>
    <lineage>
        <taxon>Bacteria</taxon>
        <taxon>Bacillati</taxon>
        <taxon>Bacillota</taxon>
        <taxon>Bacilli</taxon>
        <taxon>Bacillales</taxon>
        <taxon>Bacillaceae</taxon>
        <taxon>Evansella</taxon>
    </lineage>
</organism>
<dbReference type="GO" id="GO:0006508">
    <property type="term" value="P:proteolysis"/>
    <property type="evidence" value="ECO:0007669"/>
    <property type="project" value="InterPro"/>
</dbReference>
<dbReference type="Gene3D" id="3.40.710.10">
    <property type="entry name" value="DD-peptidase/beta-lactamase superfamily"/>
    <property type="match status" value="1"/>
</dbReference>
<protein>
    <submittedName>
        <fullName evidence="12">D-alanyl-D-alanine carboxypeptidase (Penicillin-binding protein 5/6)</fullName>
    </submittedName>
</protein>
<evidence type="ECO:0000256" key="3">
    <source>
        <dbReference type="ARBA" id="ARBA00022801"/>
    </source>
</evidence>
<evidence type="ECO:0000256" key="1">
    <source>
        <dbReference type="ARBA" id="ARBA00007164"/>
    </source>
</evidence>
<dbReference type="GO" id="GO:0071555">
    <property type="term" value="P:cell wall organization"/>
    <property type="evidence" value="ECO:0007669"/>
    <property type="project" value="UniProtKB-KW"/>
</dbReference>
<dbReference type="GO" id="GO:0009002">
    <property type="term" value="F:serine-type D-Ala-D-Ala carboxypeptidase activity"/>
    <property type="evidence" value="ECO:0007669"/>
    <property type="project" value="InterPro"/>
</dbReference>
<evidence type="ECO:0000256" key="5">
    <source>
        <dbReference type="ARBA" id="ARBA00022984"/>
    </source>
</evidence>
<evidence type="ECO:0000259" key="11">
    <source>
        <dbReference type="Pfam" id="PF00768"/>
    </source>
</evidence>
<evidence type="ECO:0000256" key="8">
    <source>
        <dbReference type="PIRSR" id="PIRSR618044-2"/>
    </source>
</evidence>
<reference evidence="13" key="1">
    <citation type="submission" date="2016-10" db="EMBL/GenBank/DDBJ databases">
        <authorList>
            <person name="Varghese N."/>
            <person name="Submissions S."/>
        </authorList>
    </citation>
    <scope>NUCLEOTIDE SEQUENCE [LARGE SCALE GENOMIC DNA]</scope>
    <source>
        <strain evidence="13">SP</strain>
    </source>
</reference>
<evidence type="ECO:0000313" key="13">
    <source>
        <dbReference type="Proteomes" id="UP000198935"/>
    </source>
</evidence>
<feature type="domain" description="Peptidase S11 D-alanyl-D-alanine carboxypeptidase A N-terminal" evidence="11">
    <location>
        <begin position="64"/>
        <end position="300"/>
    </location>
</feature>
<keyword evidence="12" id="KW-0645">Protease</keyword>
<feature type="transmembrane region" description="Helical" evidence="10">
    <location>
        <begin position="15"/>
        <end position="34"/>
    </location>
</feature>
<feature type="binding site" evidence="8">
    <location>
        <position position="270"/>
    </location>
    <ligand>
        <name>substrate</name>
    </ligand>
</feature>
<evidence type="ECO:0000256" key="6">
    <source>
        <dbReference type="ARBA" id="ARBA00023316"/>
    </source>
</evidence>
<evidence type="ECO:0000313" key="12">
    <source>
        <dbReference type="EMBL" id="SDY11661.1"/>
    </source>
</evidence>
<dbReference type="PRINTS" id="PR00725">
    <property type="entry name" value="DADACBPTASE1"/>
</dbReference>
<keyword evidence="13" id="KW-1185">Reference proteome</keyword>
<sequence>MKKRRRKKRGSGRRILLLSILIIPVIYVITLYQLPSADAPFFPLSNDEKNDSQAGKTNQPTDISVDELYSSSAILIRLNDQQILLEKNSSNKIYPASLTKIMTTIVALENISDQQQKVVLPDSIFHDLYEANASMAGFLPGEEVSLIDLLYGVMLPSGAESSIGLAYILAGSESNFVTLMNQKAVQLGMDNTHFANTTGLHDSDHYSTVEDIAVLLEYALQNPTFRDVFTAASHTTASTNLHPEGITFHSTMFSRMDTTDIAGVKVIGGKTGYTGQAGLCLASLAKENGEEYILITAGADGDTQTEQYNITDAFTVYSNLAKE</sequence>
<dbReference type="Pfam" id="PF00768">
    <property type="entry name" value="Peptidase_S11"/>
    <property type="match status" value="1"/>
</dbReference>
<dbReference type="STRING" id="1503961.SAMN05421736_101409"/>
<comment type="similarity">
    <text evidence="1 9">Belongs to the peptidase S11 family.</text>
</comment>
<keyword evidence="10" id="KW-0812">Transmembrane</keyword>
<dbReference type="AlphaFoldDB" id="A0A1H3H888"/>
<dbReference type="InterPro" id="IPR012338">
    <property type="entry name" value="Beta-lactam/transpept-like"/>
</dbReference>
<keyword evidence="4" id="KW-0133">Cell shape</keyword>
<feature type="active site" description="Acyl-ester intermediate" evidence="7">
    <location>
        <position position="97"/>
    </location>
</feature>
<keyword evidence="10" id="KW-1133">Transmembrane helix</keyword>
<keyword evidence="2" id="KW-0732">Signal</keyword>
<keyword evidence="5" id="KW-0573">Peptidoglycan synthesis</keyword>
<keyword evidence="6" id="KW-0961">Cell wall biogenesis/degradation</keyword>
<dbReference type="PANTHER" id="PTHR21581:SF6">
    <property type="entry name" value="TRAFFICKING PROTEIN PARTICLE COMPLEX SUBUNIT 12"/>
    <property type="match status" value="1"/>
</dbReference>
<evidence type="ECO:0000256" key="4">
    <source>
        <dbReference type="ARBA" id="ARBA00022960"/>
    </source>
</evidence>
<evidence type="ECO:0000256" key="2">
    <source>
        <dbReference type="ARBA" id="ARBA00022729"/>
    </source>
</evidence>
<proteinExistence type="inferred from homology"/>
<evidence type="ECO:0000256" key="7">
    <source>
        <dbReference type="PIRSR" id="PIRSR618044-1"/>
    </source>
</evidence>
<accession>A0A1H3H888</accession>
<evidence type="ECO:0000256" key="9">
    <source>
        <dbReference type="RuleBase" id="RU004016"/>
    </source>
</evidence>
<dbReference type="OrthoDB" id="9791132at2"/>
<gene>
    <name evidence="12" type="ORF">SAMN05421736_101409</name>
</gene>
<dbReference type="InterPro" id="IPR001967">
    <property type="entry name" value="Peptidase_S11_N"/>
</dbReference>
<keyword evidence="3" id="KW-0378">Hydrolase</keyword>
<keyword evidence="12" id="KW-0121">Carboxypeptidase</keyword>
<dbReference type="InterPro" id="IPR018044">
    <property type="entry name" value="Peptidase_S11"/>
</dbReference>
<dbReference type="GO" id="GO:0008360">
    <property type="term" value="P:regulation of cell shape"/>
    <property type="evidence" value="ECO:0007669"/>
    <property type="project" value="UniProtKB-KW"/>
</dbReference>